<dbReference type="GeneID" id="5141924"/>
<proteinExistence type="predicted"/>
<evidence type="ECO:0000313" key="2">
    <source>
        <dbReference type="Proteomes" id="UP000214353"/>
    </source>
</evidence>
<accession>Q0N461</accession>
<dbReference type="OrthoDB" id="6189at10239"/>
<dbReference type="RefSeq" id="YP_717577.1">
    <property type="nucleotide sequence ID" value="NC_008293.1"/>
</dbReference>
<dbReference type="KEGG" id="vg:5141924"/>
<name>Q0N461_9ABAC</name>
<dbReference type="Pfam" id="PF05789">
    <property type="entry name" value="Baculo_VP1054"/>
    <property type="match status" value="1"/>
</dbReference>
<organism evidence="1 2">
    <name type="scientific">Clanis bilineata nucleopolyhedrovirus</name>
    <dbReference type="NCBI Taxonomy" id="1307957"/>
    <lineage>
        <taxon>Viruses</taxon>
        <taxon>Viruses incertae sedis</taxon>
        <taxon>Naldaviricetes</taxon>
        <taxon>Lefavirales</taxon>
        <taxon>Baculoviridae</taxon>
        <taxon>Alphabaculovirus</taxon>
        <taxon>Alphabaculovirus clabilineatae</taxon>
    </lineage>
</organism>
<sequence length="358" mass="41175">MSRQIVPKFNQCVSVKLTPFKPLKTPKTQCQIHPLRANCRAIKIRNRGGGGDDQDHDDDDDNDLTYHETTMSLVYLDYNKNPYYCNLIQDNETRGLYLNGVEMYGYVYLKSGGYDQDELYYGIDEAGERNLSILTMIVKTLTKLLSNTVEKSIMLMVDELQIDFVYSNLKIVVLPMRMYTLFFEEYAPVMEHAMRVFGVPKSVEAVDSQTIYRTFLVYNSVLTVMLKQANPFNGKHGSNISVIIRHLGKCPANKDRIKCCDLNYGGNPPGHVMCPPSDMVRRIYHYAKWVRAPNNYKRYYELITAATTRSGQPRKCISNMSSGGENNYDAFDNSPSLALLDWYNFFQDFLTYFGVYTQ</sequence>
<dbReference type="InterPro" id="IPR008416">
    <property type="entry name" value="Baculo_VP1054"/>
</dbReference>
<dbReference type="EMBL" id="DQ504428">
    <property type="protein sequence ID" value="ABF47382.1"/>
    <property type="molecule type" value="Genomic_DNA"/>
</dbReference>
<reference evidence="1 2" key="1">
    <citation type="journal article" date="2009" name="BMC Genomics">
        <title>Genomic sequence, organization and characteristics of a new nucleopolyhedrovirus isolated from Clanis bilineata larva.</title>
        <authorList>
            <person name="Zhu S.Y."/>
            <person name="Yi J.P."/>
            <person name="Shen W.D."/>
            <person name="Wang L.Q."/>
            <person name="He H.G."/>
            <person name="Wang Y."/>
            <person name="Li B."/>
            <person name="Wang W.B."/>
        </authorList>
    </citation>
    <scope>NUCLEOTIDE SEQUENCE [LARGE SCALE GENOMIC DNA]</scope>
    <source>
        <strain evidence="1">DZ1</strain>
    </source>
</reference>
<evidence type="ECO:0000313" key="1">
    <source>
        <dbReference type="EMBL" id="ABF47382.1"/>
    </source>
</evidence>
<keyword evidence="2" id="KW-1185">Reference proteome</keyword>
<dbReference type="Proteomes" id="UP000214353">
    <property type="component" value="Segment"/>
</dbReference>
<protein>
    <submittedName>
        <fullName evidence="1">VP1054</fullName>
    </submittedName>
</protein>